<dbReference type="InterPro" id="IPR011324">
    <property type="entry name" value="Cytotoxic_necrot_fac-like_cat"/>
</dbReference>
<dbReference type="InterPro" id="IPR003730">
    <property type="entry name" value="Cu_polyphenol_OxRdtase"/>
</dbReference>
<dbReference type="InterPro" id="IPR038371">
    <property type="entry name" value="Cu_polyphenol_OxRdtase_sf"/>
</dbReference>
<proteinExistence type="inferred from homology"/>
<comment type="catalytic activity">
    <reaction evidence="8">
        <text>adenosine + H2O + H(+) = inosine + NH4(+)</text>
        <dbReference type="Rhea" id="RHEA:24408"/>
        <dbReference type="ChEBI" id="CHEBI:15377"/>
        <dbReference type="ChEBI" id="CHEBI:15378"/>
        <dbReference type="ChEBI" id="CHEBI:16335"/>
        <dbReference type="ChEBI" id="CHEBI:17596"/>
        <dbReference type="ChEBI" id="CHEBI:28938"/>
        <dbReference type="EC" id="3.5.4.4"/>
    </reaction>
    <physiologicalReaction direction="left-to-right" evidence="8">
        <dbReference type="Rhea" id="RHEA:24409"/>
    </physiologicalReaction>
</comment>
<protein>
    <recommendedName>
        <fullName evidence="11">Purine nucleoside phosphorylase</fullName>
    </recommendedName>
</protein>
<dbReference type="GO" id="GO:0005507">
    <property type="term" value="F:copper ion binding"/>
    <property type="evidence" value="ECO:0007669"/>
    <property type="project" value="TreeGrafter"/>
</dbReference>
<dbReference type="Pfam" id="PF02578">
    <property type="entry name" value="Cu-oxidase_4"/>
    <property type="match status" value="1"/>
</dbReference>
<comment type="catalytic activity">
    <reaction evidence="9">
        <text>adenosine + phosphate = alpha-D-ribose 1-phosphate + adenine</text>
        <dbReference type="Rhea" id="RHEA:27642"/>
        <dbReference type="ChEBI" id="CHEBI:16335"/>
        <dbReference type="ChEBI" id="CHEBI:16708"/>
        <dbReference type="ChEBI" id="CHEBI:43474"/>
        <dbReference type="ChEBI" id="CHEBI:57720"/>
        <dbReference type="EC" id="2.4.2.1"/>
    </reaction>
    <physiologicalReaction direction="left-to-right" evidence="9">
        <dbReference type="Rhea" id="RHEA:27643"/>
    </physiologicalReaction>
</comment>
<dbReference type="Gene3D" id="3.60.140.10">
    <property type="entry name" value="CNF1/YfiH-like putative cysteine hydrolases"/>
    <property type="match status" value="1"/>
</dbReference>
<dbReference type="NCBIfam" id="TIGR00726">
    <property type="entry name" value="peptidoglycan editing factor PgeF"/>
    <property type="match status" value="1"/>
</dbReference>
<evidence type="ECO:0000256" key="7">
    <source>
        <dbReference type="ARBA" id="ARBA00022833"/>
    </source>
</evidence>
<name>A0A921HR01_9FIRM</name>
<dbReference type="AlphaFoldDB" id="A0A921HR01"/>
<evidence type="ECO:0000256" key="2">
    <source>
        <dbReference type="ARBA" id="ARBA00003215"/>
    </source>
</evidence>
<dbReference type="SUPFAM" id="SSF64438">
    <property type="entry name" value="CNF1/YfiH-like putative cysteine hydrolases"/>
    <property type="match status" value="1"/>
</dbReference>
<comment type="function">
    <text evidence="2">Purine nucleoside enzyme that catalyzes the phosphorolysis of adenosine and inosine nucleosides, yielding D-ribose 1-phosphate and the respective free bases, adenine and hypoxanthine. Also catalyzes the phosphorolysis of S-methyl-5'-thioadenosine into adenine and S-methyl-5-thio-alpha-D-ribose 1-phosphate. Also has adenosine deaminase activity.</text>
</comment>
<evidence type="ECO:0000256" key="4">
    <source>
        <dbReference type="ARBA" id="ARBA00022679"/>
    </source>
</evidence>
<comment type="caution">
    <text evidence="12">The sequence shown here is derived from an EMBL/GenBank/DDBJ whole genome shotgun (WGS) entry which is preliminary data.</text>
</comment>
<comment type="catalytic activity">
    <reaction evidence="1">
        <text>inosine + phosphate = alpha-D-ribose 1-phosphate + hypoxanthine</text>
        <dbReference type="Rhea" id="RHEA:27646"/>
        <dbReference type="ChEBI" id="CHEBI:17368"/>
        <dbReference type="ChEBI" id="CHEBI:17596"/>
        <dbReference type="ChEBI" id="CHEBI:43474"/>
        <dbReference type="ChEBI" id="CHEBI:57720"/>
        <dbReference type="EC" id="2.4.2.1"/>
    </reaction>
    <physiologicalReaction direction="left-to-right" evidence="1">
        <dbReference type="Rhea" id="RHEA:27647"/>
    </physiologicalReaction>
</comment>
<keyword evidence="6" id="KW-0378">Hydrolase</keyword>
<dbReference type="Proteomes" id="UP000780768">
    <property type="component" value="Unassembled WGS sequence"/>
</dbReference>
<gene>
    <name evidence="12" type="primary">pgeF</name>
    <name evidence="12" type="ORF">K8V65_07390</name>
</gene>
<evidence type="ECO:0000256" key="11">
    <source>
        <dbReference type="RuleBase" id="RU361274"/>
    </source>
</evidence>
<dbReference type="CDD" id="cd16833">
    <property type="entry name" value="YfiH"/>
    <property type="match status" value="1"/>
</dbReference>
<evidence type="ECO:0000256" key="1">
    <source>
        <dbReference type="ARBA" id="ARBA00000553"/>
    </source>
</evidence>
<keyword evidence="5" id="KW-0479">Metal-binding</keyword>
<comment type="catalytic activity">
    <reaction evidence="10">
        <text>S-methyl-5'-thioadenosine + phosphate = 5-(methylsulfanyl)-alpha-D-ribose 1-phosphate + adenine</text>
        <dbReference type="Rhea" id="RHEA:11852"/>
        <dbReference type="ChEBI" id="CHEBI:16708"/>
        <dbReference type="ChEBI" id="CHEBI:17509"/>
        <dbReference type="ChEBI" id="CHEBI:43474"/>
        <dbReference type="ChEBI" id="CHEBI:58533"/>
        <dbReference type="EC" id="2.4.2.28"/>
    </reaction>
    <physiologicalReaction direction="left-to-right" evidence="10">
        <dbReference type="Rhea" id="RHEA:11853"/>
    </physiologicalReaction>
</comment>
<evidence type="ECO:0000256" key="10">
    <source>
        <dbReference type="ARBA" id="ARBA00049893"/>
    </source>
</evidence>
<evidence type="ECO:0000256" key="9">
    <source>
        <dbReference type="ARBA" id="ARBA00048968"/>
    </source>
</evidence>
<reference evidence="12" key="1">
    <citation type="journal article" date="2021" name="PeerJ">
        <title>Extensive microbial diversity within the chicken gut microbiome revealed by metagenomics and culture.</title>
        <authorList>
            <person name="Gilroy R."/>
            <person name="Ravi A."/>
            <person name="Getino M."/>
            <person name="Pursley I."/>
            <person name="Horton D.L."/>
            <person name="Alikhan N.F."/>
            <person name="Baker D."/>
            <person name="Gharbi K."/>
            <person name="Hall N."/>
            <person name="Watson M."/>
            <person name="Adriaenssens E.M."/>
            <person name="Foster-Nyarko E."/>
            <person name="Jarju S."/>
            <person name="Secka A."/>
            <person name="Antonio M."/>
            <person name="Oren A."/>
            <person name="Chaudhuri R.R."/>
            <person name="La Ragione R."/>
            <person name="Hildebrand F."/>
            <person name="Pallen M.J."/>
        </authorList>
    </citation>
    <scope>NUCLEOTIDE SEQUENCE</scope>
    <source>
        <strain evidence="12">7318</strain>
    </source>
</reference>
<accession>A0A921HR01</accession>
<evidence type="ECO:0000256" key="6">
    <source>
        <dbReference type="ARBA" id="ARBA00022801"/>
    </source>
</evidence>
<dbReference type="PANTHER" id="PTHR30616">
    <property type="entry name" value="UNCHARACTERIZED PROTEIN YFIH"/>
    <property type="match status" value="1"/>
</dbReference>
<dbReference type="GO" id="GO:0016787">
    <property type="term" value="F:hydrolase activity"/>
    <property type="evidence" value="ECO:0007669"/>
    <property type="project" value="UniProtKB-KW"/>
</dbReference>
<reference evidence="12" key="2">
    <citation type="submission" date="2021-09" db="EMBL/GenBank/DDBJ databases">
        <authorList>
            <person name="Gilroy R."/>
        </authorList>
    </citation>
    <scope>NUCLEOTIDE SEQUENCE</scope>
    <source>
        <strain evidence="12">7318</strain>
    </source>
</reference>
<dbReference type="PANTHER" id="PTHR30616:SF2">
    <property type="entry name" value="PURINE NUCLEOSIDE PHOSPHORYLASE LACC1"/>
    <property type="match status" value="1"/>
</dbReference>
<evidence type="ECO:0000313" key="12">
    <source>
        <dbReference type="EMBL" id="HJF85466.1"/>
    </source>
</evidence>
<evidence type="ECO:0000256" key="5">
    <source>
        <dbReference type="ARBA" id="ARBA00022723"/>
    </source>
</evidence>
<organism evidence="12 13">
    <name type="scientific">Megamonas hypermegale</name>
    <dbReference type="NCBI Taxonomy" id="158847"/>
    <lineage>
        <taxon>Bacteria</taxon>
        <taxon>Bacillati</taxon>
        <taxon>Bacillota</taxon>
        <taxon>Negativicutes</taxon>
        <taxon>Selenomonadales</taxon>
        <taxon>Selenomonadaceae</taxon>
        <taxon>Megamonas</taxon>
    </lineage>
</organism>
<dbReference type="GO" id="GO:0017061">
    <property type="term" value="F:S-methyl-5-thioadenosine phosphorylase activity"/>
    <property type="evidence" value="ECO:0007669"/>
    <property type="project" value="UniProtKB-EC"/>
</dbReference>
<keyword evidence="7" id="KW-0862">Zinc</keyword>
<evidence type="ECO:0000313" key="13">
    <source>
        <dbReference type="Proteomes" id="UP000780768"/>
    </source>
</evidence>
<evidence type="ECO:0000256" key="3">
    <source>
        <dbReference type="ARBA" id="ARBA00007353"/>
    </source>
</evidence>
<keyword evidence="4" id="KW-0808">Transferase</keyword>
<comment type="similarity">
    <text evidence="3 11">Belongs to the purine nucleoside phosphorylase YfiH/LACC1 family.</text>
</comment>
<sequence length="272" mass="29529">MFSLYHTADNLWYGRFSVFPQDKVIHAVSTRFCGVSSAPFDGLNLALHVGDNETAVLENRRLFSAGLGLEPSYITTCQQVHGNKVACITKENIGAGAFSLDDTVKDTDALVTNLKSAALTLFFADCTPIMLYDPVHHAVGAAHGGWRGTAGEISLHALEMMHEKFGTNPADCLASVGPNIGPCCYEIGDEVAQTFKNLYEKDSSLILRRDETSQKYHLDLQKANVLTLQKAGLKAQNIDTAATCTACNSDVFFSYRADRGKTGRIACIIALK</sequence>
<dbReference type="EMBL" id="DYVR01000203">
    <property type="protein sequence ID" value="HJF85466.1"/>
    <property type="molecule type" value="Genomic_DNA"/>
</dbReference>
<evidence type="ECO:0000256" key="8">
    <source>
        <dbReference type="ARBA" id="ARBA00047989"/>
    </source>
</evidence>